<proteinExistence type="predicted"/>
<dbReference type="RefSeq" id="WP_078978524.1">
    <property type="nucleotide sequence ID" value="NZ_MWQN01000001.1"/>
</dbReference>
<reference evidence="1 2" key="1">
    <citation type="submission" date="2017-03" db="EMBL/GenBank/DDBJ databases">
        <title>Draft genome sequence of Streptomyces scabrisporus NF3, endophyte isolated from Amphipterygium adstringens.</title>
        <authorList>
            <person name="Vazquez M."/>
            <person name="Ceapa C.D."/>
            <person name="Rodriguez Luna D."/>
            <person name="Sanchez Esquivel S."/>
        </authorList>
    </citation>
    <scope>NUCLEOTIDE SEQUENCE [LARGE SCALE GENOMIC DNA]</scope>
    <source>
        <strain evidence="1 2">NF3</strain>
    </source>
</reference>
<dbReference type="EMBL" id="MWQN01000001">
    <property type="protein sequence ID" value="OPC84230.1"/>
    <property type="molecule type" value="Genomic_DNA"/>
</dbReference>
<organism evidence="1 2">
    <name type="scientific">Embleya scabrispora</name>
    <dbReference type="NCBI Taxonomy" id="159449"/>
    <lineage>
        <taxon>Bacteria</taxon>
        <taxon>Bacillati</taxon>
        <taxon>Actinomycetota</taxon>
        <taxon>Actinomycetes</taxon>
        <taxon>Kitasatosporales</taxon>
        <taxon>Streptomycetaceae</taxon>
        <taxon>Embleya</taxon>
    </lineage>
</organism>
<dbReference type="Proteomes" id="UP000190037">
    <property type="component" value="Unassembled WGS sequence"/>
</dbReference>
<keyword evidence="2" id="KW-1185">Reference proteome</keyword>
<gene>
    <name evidence="1" type="ORF">B4N89_27815</name>
</gene>
<evidence type="ECO:0000313" key="1">
    <source>
        <dbReference type="EMBL" id="OPC84230.1"/>
    </source>
</evidence>
<name>A0A1T3P5S7_9ACTN</name>
<comment type="caution">
    <text evidence="1">The sequence shown here is derived from an EMBL/GenBank/DDBJ whole genome shotgun (WGS) entry which is preliminary data.</text>
</comment>
<evidence type="ECO:0000313" key="2">
    <source>
        <dbReference type="Proteomes" id="UP000190037"/>
    </source>
</evidence>
<dbReference type="AlphaFoldDB" id="A0A1T3P5S7"/>
<protein>
    <submittedName>
        <fullName evidence="1">Uncharacterized protein</fullName>
    </submittedName>
</protein>
<accession>A0A1T3P5S7</accession>
<sequence length="79" mass="8638">MGRRRTWRERVAAEDAEQDRLRRLAEASALRRALAIAEGLRTEFGGNQAAMGRELGTTGTAVAKAVRRAEEARRAAADS</sequence>